<dbReference type="GO" id="GO:0016810">
    <property type="term" value="F:hydrolase activity, acting on carbon-nitrogen (but not peptide) bonds"/>
    <property type="evidence" value="ECO:0007669"/>
    <property type="project" value="InterPro"/>
</dbReference>
<reference evidence="2 4" key="1">
    <citation type="submission" date="2015-09" db="EMBL/GenBank/DDBJ databases">
        <title>Identification and resolution of microdiversity through metagenomic sequencing of parallel consortia.</title>
        <authorList>
            <person name="Nelson W.C."/>
            <person name="Romine M.F."/>
            <person name="Lindemann S.R."/>
        </authorList>
    </citation>
    <scope>NUCLEOTIDE SEQUENCE [LARGE SCALE GENOMIC DNA]</scope>
    <source>
        <strain evidence="2">HL-109</strain>
    </source>
</reference>
<keyword evidence="2" id="KW-0378">Hydrolase</keyword>
<dbReference type="InterPro" id="IPR033932">
    <property type="entry name" value="YtcJ-like"/>
</dbReference>
<dbReference type="CDD" id="cd01300">
    <property type="entry name" value="YtcJ_like"/>
    <property type="match status" value="1"/>
</dbReference>
<dbReference type="SUPFAM" id="SSF51556">
    <property type="entry name" value="Metallo-dependent hydrolases"/>
    <property type="match status" value="1"/>
</dbReference>
<dbReference type="RefSeq" id="WP_074443410.1">
    <property type="nucleotide sequence ID" value="NZ_FMBM01000001.1"/>
</dbReference>
<dbReference type="OrthoDB" id="9811399at2"/>
<evidence type="ECO:0000259" key="1">
    <source>
        <dbReference type="Pfam" id="PF07969"/>
    </source>
</evidence>
<proteinExistence type="predicted"/>
<dbReference type="SUPFAM" id="SSF51338">
    <property type="entry name" value="Composite domain of metallo-dependent hydrolases"/>
    <property type="match status" value="1"/>
</dbReference>
<dbReference type="EMBL" id="LJSX01000041">
    <property type="protein sequence ID" value="KPQ08773.1"/>
    <property type="molecule type" value="Genomic_DNA"/>
</dbReference>
<dbReference type="Pfam" id="PF07969">
    <property type="entry name" value="Amidohydro_3"/>
    <property type="match status" value="1"/>
</dbReference>
<name>A0A0P7XN19_9HYPH</name>
<dbReference type="EMBL" id="FMBM01000001">
    <property type="protein sequence ID" value="SCC78641.1"/>
    <property type="molecule type" value="Genomic_DNA"/>
</dbReference>
<dbReference type="STRING" id="1653334.GA0071312_0407"/>
<dbReference type="PATRIC" id="fig|1653334.4.peg.1394"/>
<gene>
    <name evidence="3" type="ORF">GA0071312_0407</name>
    <name evidence="2" type="ORF">HLUCCO17_17150</name>
</gene>
<dbReference type="PANTHER" id="PTHR22642:SF2">
    <property type="entry name" value="PROTEIN LONG AFTER FAR-RED 3"/>
    <property type="match status" value="1"/>
</dbReference>
<evidence type="ECO:0000313" key="3">
    <source>
        <dbReference type="EMBL" id="SCC78641.1"/>
    </source>
</evidence>
<dbReference type="InterPro" id="IPR013108">
    <property type="entry name" value="Amidohydro_3"/>
</dbReference>
<sequence>MRIAADIVLTNGRVWRGLGHGFAEAIALWGGKVLATGPAHEIADLIGPQTQVIDLAGRLATPGLNDAHMHLLPHGAAMEEVDLRPRAAPTLEALLDALRARARETPPGEWVIGRGYDHFRLDTGRHPTRDELDAALPDHPVWIVRTDGHLAVANTMALARAGIDENTPSPPGGLIEKRDGRLTGLLAETARAPVLAVLPRADSEALIGFIERGGRDLLTHGITSCMEAAVGIRDGWLEMQAYQKAHRENRLPLRVYACLMGDVTRNLLPEAEAAGMCTGGGDARLRTGPVKIFTDGSAGGRTAAMTKPYLGGGPDDKGILCLSSDQLTQMVHDAHHAGWQMAIHAIGDAAIDQVLDAYEAALTALPDPQRRHRIEHCGWLRPDQMARMRQMHILPAPQPAFMYWFGDLYLTLAEPERVAASHPMRTWIENGLEPSASTDCPVVEIDPFANLYTMITRKTASGTVLGADQALSLEEALHAYTHAGAYAAREEAIKGRLVPGQLADIAVFDRDFFTVSPEEIRTGACDITILDGRIVYRREEAAG</sequence>
<keyword evidence="5" id="KW-1185">Reference proteome</keyword>
<dbReference type="InterPro" id="IPR011059">
    <property type="entry name" value="Metal-dep_hydrolase_composite"/>
</dbReference>
<dbReference type="Gene3D" id="3.20.20.140">
    <property type="entry name" value="Metal-dependent hydrolases"/>
    <property type="match status" value="1"/>
</dbReference>
<dbReference type="Proteomes" id="UP000182800">
    <property type="component" value="Unassembled WGS sequence"/>
</dbReference>
<comment type="caution">
    <text evidence="2">The sequence shown here is derived from an EMBL/GenBank/DDBJ whole genome shotgun (WGS) entry which is preliminary data.</text>
</comment>
<protein>
    <submittedName>
        <fullName evidence="2">Putative metal-dependent hydrolase with the TIM-barrel fold</fullName>
    </submittedName>
</protein>
<dbReference type="InterPro" id="IPR032466">
    <property type="entry name" value="Metal_Hydrolase"/>
</dbReference>
<dbReference type="AlphaFoldDB" id="A0A0P7XN19"/>
<accession>A0A0P7XN19</accession>
<dbReference type="Gene3D" id="2.30.40.10">
    <property type="entry name" value="Urease, subunit C, domain 1"/>
    <property type="match status" value="1"/>
</dbReference>
<evidence type="ECO:0000313" key="5">
    <source>
        <dbReference type="Proteomes" id="UP000182800"/>
    </source>
</evidence>
<evidence type="ECO:0000313" key="4">
    <source>
        <dbReference type="Proteomes" id="UP000050497"/>
    </source>
</evidence>
<reference evidence="3 5" key="2">
    <citation type="submission" date="2016-08" db="EMBL/GenBank/DDBJ databases">
        <authorList>
            <person name="Varghese N."/>
            <person name="Submissions Spin"/>
        </authorList>
    </citation>
    <scope>NUCLEOTIDE SEQUENCE [LARGE SCALE GENOMIC DNA]</scope>
    <source>
        <strain evidence="3 5">HL-109</strain>
    </source>
</reference>
<evidence type="ECO:0000313" key="2">
    <source>
        <dbReference type="EMBL" id="KPQ08773.1"/>
    </source>
</evidence>
<dbReference type="PANTHER" id="PTHR22642">
    <property type="entry name" value="IMIDAZOLONEPROPIONASE"/>
    <property type="match status" value="1"/>
</dbReference>
<dbReference type="Proteomes" id="UP000050497">
    <property type="component" value="Unassembled WGS sequence"/>
</dbReference>
<feature type="domain" description="Amidohydrolase 3" evidence="1">
    <location>
        <begin position="51"/>
        <end position="536"/>
    </location>
</feature>
<organism evidence="2 4">
    <name type="scientific">Saliniramus fredricksonii</name>
    <dbReference type="NCBI Taxonomy" id="1653334"/>
    <lineage>
        <taxon>Bacteria</taxon>
        <taxon>Pseudomonadati</taxon>
        <taxon>Pseudomonadota</taxon>
        <taxon>Alphaproteobacteria</taxon>
        <taxon>Hyphomicrobiales</taxon>
        <taxon>Salinarimonadaceae</taxon>
        <taxon>Saliniramus</taxon>
    </lineage>
</organism>
<dbReference type="Gene3D" id="3.10.310.70">
    <property type="match status" value="1"/>
</dbReference>